<keyword evidence="7" id="KW-1185">Reference proteome</keyword>
<organism evidence="6 7">
    <name type="scientific">Venturia nashicola</name>
    <dbReference type="NCBI Taxonomy" id="86259"/>
    <lineage>
        <taxon>Eukaryota</taxon>
        <taxon>Fungi</taxon>
        <taxon>Dikarya</taxon>
        <taxon>Ascomycota</taxon>
        <taxon>Pezizomycotina</taxon>
        <taxon>Dothideomycetes</taxon>
        <taxon>Pleosporomycetidae</taxon>
        <taxon>Venturiales</taxon>
        <taxon>Venturiaceae</taxon>
        <taxon>Venturia</taxon>
    </lineage>
</organism>
<dbReference type="Proteomes" id="UP000298493">
    <property type="component" value="Unassembled WGS sequence"/>
</dbReference>
<evidence type="ECO:0000313" key="6">
    <source>
        <dbReference type="EMBL" id="TID23695.1"/>
    </source>
</evidence>
<keyword evidence="2 5" id="KW-0812">Transmembrane</keyword>
<evidence type="ECO:0000256" key="4">
    <source>
        <dbReference type="ARBA" id="ARBA00023136"/>
    </source>
</evidence>
<gene>
    <name evidence="6" type="ORF">E6O75_ATG03331</name>
</gene>
<dbReference type="GO" id="GO:0022857">
    <property type="term" value="F:transmembrane transporter activity"/>
    <property type="evidence" value="ECO:0007669"/>
    <property type="project" value="TreeGrafter"/>
</dbReference>
<name>A0A4Z1P6D6_9PEZI</name>
<evidence type="ECO:0000256" key="1">
    <source>
        <dbReference type="ARBA" id="ARBA00004141"/>
    </source>
</evidence>
<evidence type="ECO:0000256" key="2">
    <source>
        <dbReference type="ARBA" id="ARBA00022692"/>
    </source>
</evidence>
<keyword evidence="3 5" id="KW-1133">Transmembrane helix</keyword>
<keyword evidence="4 5" id="KW-0472">Membrane</keyword>
<comment type="caution">
    <text evidence="6">The sequence shown here is derived from an EMBL/GenBank/DDBJ whole genome shotgun (WGS) entry which is preliminary data.</text>
</comment>
<sequence length="253" mass="27823">MFFTEPIVFAVTIMGSTVYASAYLLTELVPSIYSGFGLTLQQGGLVFLAIGVGATTLPIPIRLCDSRIGHKRKHQNRDLVPKDKLLGFFIASPVQAIPIWWFAWTIPPYMRHSPFVSIAALVPLGFAINEFDYVLVGYLCDTYTSDAGSANAPTGFIRASLSAVCPLFSPAIFKSLGNNVAVSMLAAIATAYCFVAFTFWRYGEKLRIQAEVIKSPLTHHPYRKHNSNFKKNVLTPPVTPYGGSSIVKCFEKN</sequence>
<feature type="transmembrane region" description="Helical" evidence="5">
    <location>
        <begin position="85"/>
        <end position="103"/>
    </location>
</feature>
<accession>A0A4Z1P6D6</accession>
<dbReference type="STRING" id="86259.A0A4Z1P6D6"/>
<evidence type="ECO:0000313" key="7">
    <source>
        <dbReference type="Proteomes" id="UP000298493"/>
    </source>
</evidence>
<protein>
    <submittedName>
        <fullName evidence="6">Putative MFS multidrug transporter</fullName>
    </submittedName>
</protein>
<dbReference type="GO" id="GO:0016020">
    <property type="term" value="C:membrane"/>
    <property type="evidence" value="ECO:0007669"/>
    <property type="project" value="UniProtKB-SubCell"/>
</dbReference>
<evidence type="ECO:0000256" key="3">
    <source>
        <dbReference type="ARBA" id="ARBA00022989"/>
    </source>
</evidence>
<dbReference type="PANTHER" id="PTHR23502">
    <property type="entry name" value="MAJOR FACILITATOR SUPERFAMILY"/>
    <property type="match status" value="1"/>
</dbReference>
<feature type="transmembrane region" description="Helical" evidence="5">
    <location>
        <begin position="179"/>
        <end position="200"/>
    </location>
</feature>
<dbReference type="SUPFAM" id="SSF103473">
    <property type="entry name" value="MFS general substrate transporter"/>
    <property type="match status" value="1"/>
</dbReference>
<comment type="subcellular location">
    <subcellularLocation>
        <location evidence="1">Membrane</location>
        <topology evidence="1">Multi-pass membrane protein</topology>
    </subcellularLocation>
</comment>
<feature type="transmembrane region" description="Helical" evidence="5">
    <location>
        <begin position="45"/>
        <end position="64"/>
    </location>
</feature>
<evidence type="ECO:0000256" key="5">
    <source>
        <dbReference type="SAM" id="Phobius"/>
    </source>
</evidence>
<dbReference type="InterPro" id="IPR036259">
    <property type="entry name" value="MFS_trans_sf"/>
</dbReference>
<dbReference type="PANTHER" id="PTHR23502:SF157">
    <property type="entry name" value="MAJOR FACILITATOR SUPERFAMILY (MFS) PROFILE DOMAIN-CONTAINING PROTEIN-RELATED"/>
    <property type="match status" value="1"/>
</dbReference>
<dbReference type="EMBL" id="SNSC02000006">
    <property type="protein sequence ID" value="TID23695.1"/>
    <property type="molecule type" value="Genomic_DNA"/>
</dbReference>
<reference evidence="6 7" key="1">
    <citation type="submission" date="2019-04" db="EMBL/GenBank/DDBJ databases">
        <title>High contiguity whole genome sequence and gene annotation resource for two Venturia nashicola isolates.</title>
        <authorList>
            <person name="Prokchorchik M."/>
            <person name="Won K."/>
            <person name="Lee Y."/>
            <person name="Choi E.D."/>
            <person name="Segonzac C."/>
            <person name="Sohn K.H."/>
        </authorList>
    </citation>
    <scope>NUCLEOTIDE SEQUENCE [LARGE SCALE GENOMIC DNA]</scope>
    <source>
        <strain evidence="6 7">PRI2</strain>
    </source>
</reference>
<proteinExistence type="predicted"/>
<dbReference type="AlphaFoldDB" id="A0A4Z1P6D6"/>
<feature type="transmembrane region" description="Helical" evidence="5">
    <location>
        <begin position="7"/>
        <end position="25"/>
    </location>
</feature>
<dbReference type="Gene3D" id="1.20.1250.20">
    <property type="entry name" value="MFS general substrate transporter like domains"/>
    <property type="match status" value="1"/>
</dbReference>